<keyword evidence="3" id="KW-1185">Reference proteome</keyword>
<dbReference type="InParanoid" id="I7MIT3"/>
<evidence type="ECO:0000313" key="3">
    <source>
        <dbReference type="Proteomes" id="UP000009168"/>
    </source>
</evidence>
<dbReference type="EMBL" id="GG662443">
    <property type="protein sequence ID" value="EAS04721.1"/>
    <property type="molecule type" value="Genomic_DNA"/>
</dbReference>
<proteinExistence type="predicted"/>
<dbReference type="AlphaFoldDB" id="I7MIT3"/>
<name>I7MIT3_TETTS</name>
<evidence type="ECO:0000313" key="2">
    <source>
        <dbReference type="EMBL" id="EAS04721.1"/>
    </source>
</evidence>
<feature type="signal peptide" evidence="1">
    <location>
        <begin position="1"/>
        <end position="19"/>
    </location>
</feature>
<dbReference type="GeneID" id="7846806"/>
<accession>I7MIT3</accession>
<evidence type="ECO:0000256" key="1">
    <source>
        <dbReference type="SAM" id="SignalP"/>
    </source>
</evidence>
<dbReference type="Proteomes" id="UP000009168">
    <property type="component" value="Unassembled WGS sequence"/>
</dbReference>
<gene>
    <name evidence="2" type="ORF">TTHERM_00242430</name>
</gene>
<dbReference type="KEGG" id="tet:TTHERM_00242430"/>
<feature type="chain" id="PRO_5003712396" description="Transmembrane protein" evidence="1">
    <location>
        <begin position="20"/>
        <end position="197"/>
    </location>
</feature>
<protein>
    <recommendedName>
        <fullName evidence="4">Transmembrane protein</fullName>
    </recommendedName>
</protein>
<keyword evidence="1" id="KW-0732">Signal</keyword>
<organism evidence="2 3">
    <name type="scientific">Tetrahymena thermophila (strain SB210)</name>
    <dbReference type="NCBI Taxonomy" id="312017"/>
    <lineage>
        <taxon>Eukaryota</taxon>
        <taxon>Sar</taxon>
        <taxon>Alveolata</taxon>
        <taxon>Ciliophora</taxon>
        <taxon>Intramacronucleata</taxon>
        <taxon>Oligohymenophorea</taxon>
        <taxon>Hymenostomatida</taxon>
        <taxon>Tetrahymenina</taxon>
        <taxon>Tetrahymenidae</taxon>
        <taxon>Tetrahymena</taxon>
    </lineage>
</organism>
<reference evidence="3" key="1">
    <citation type="journal article" date="2006" name="PLoS Biol.">
        <title>Macronuclear genome sequence of the ciliate Tetrahymena thermophila, a model eukaryote.</title>
        <authorList>
            <person name="Eisen J.A."/>
            <person name="Coyne R.S."/>
            <person name="Wu M."/>
            <person name="Wu D."/>
            <person name="Thiagarajan M."/>
            <person name="Wortman J.R."/>
            <person name="Badger J.H."/>
            <person name="Ren Q."/>
            <person name="Amedeo P."/>
            <person name="Jones K.M."/>
            <person name="Tallon L.J."/>
            <person name="Delcher A.L."/>
            <person name="Salzberg S.L."/>
            <person name="Silva J.C."/>
            <person name="Haas B.J."/>
            <person name="Majoros W.H."/>
            <person name="Farzad M."/>
            <person name="Carlton J.M."/>
            <person name="Smith R.K. Jr."/>
            <person name="Garg J."/>
            <person name="Pearlman R.E."/>
            <person name="Karrer K.M."/>
            <person name="Sun L."/>
            <person name="Manning G."/>
            <person name="Elde N.C."/>
            <person name="Turkewitz A.P."/>
            <person name="Asai D.J."/>
            <person name="Wilkes D.E."/>
            <person name="Wang Y."/>
            <person name="Cai H."/>
            <person name="Collins K."/>
            <person name="Stewart B.A."/>
            <person name="Lee S.R."/>
            <person name="Wilamowska K."/>
            <person name="Weinberg Z."/>
            <person name="Ruzzo W.L."/>
            <person name="Wloga D."/>
            <person name="Gaertig J."/>
            <person name="Frankel J."/>
            <person name="Tsao C.-C."/>
            <person name="Gorovsky M.A."/>
            <person name="Keeling P.J."/>
            <person name="Waller R.F."/>
            <person name="Patron N.J."/>
            <person name="Cherry J.M."/>
            <person name="Stover N.A."/>
            <person name="Krieger C.J."/>
            <person name="del Toro C."/>
            <person name="Ryder H.F."/>
            <person name="Williamson S.C."/>
            <person name="Barbeau R.A."/>
            <person name="Hamilton E.P."/>
            <person name="Orias E."/>
        </authorList>
    </citation>
    <scope>NUCLEOTIDE SEQUENCE [LARGE SCALE GENOMIC DNA]</scope>
    <source>
        <strain evidence="3">SB210</strain>
    </source>
</reference>
<dbReference type="HOGENOM" id="CLU_1279942_0_0_1"/>
<sequence>MKSIYITLALISLLAFTQAADPQCQKPTCADDPNPQECQDALSKLESCVQTSCTNIQAGDFQAILTCFTTCKPTYQPLIKKFEDYAECQISTNPQIAKLVKCVEPSLLGCQNNPADCQTAFQAQGECIANKCPSVVKSQDDLDGIQKCIFSTCKSSSSIVNNAEKQIYECVTGKKVSVSAQILISSVFTLIGYLILF</sequence>
<dbReference type="RefSeq" id="XP_001024966.1">
    <property type="nucleotide sequence ID" value="XM_001024966.3"/>
</dbReference>
<evidence type="ECO:0008006" key="4">
    <source>
        <dbReference type="Google" id="ProtNLM"/>
    </source>
</evidence>